<organism evidence="5 6">
    <name type="scientific">Phytophthora fragariae</name>
    <dbReference type="NCBI Taxonomy" id="53985"/>
    <lineage>
        <taxon>Eukaryota</taxon>
        <taxon>Sar</taxon>
        <taxon>Stramenopiles</taxon>
        <taxon>Oomycota</taxon>
        <taxon>Peronosporomycetes</taxon>
        <taxon>Peronosporales</taxon>
        <taxon>Peronosporaceae</taxon>
        <taxon>Phytophthora</taxon>
    </lineage>
</organism>
<evidence type="ECO:0000313" key="6">
    <source>
        <dbReference type="Proteomes" id="UP000476176"/>
    </source>
</evidence>
<evidence type="ECO:0000256" key="3">
    <source>
        <dbReference type="SAM" id="MobiDB-lite"/>
    </source>
</evidence>
<feature type="compositionally biased region" description="Basic residues" evidence="3">
    <location>
        <begin position="383"/>
        <end position="396"/>
    </location>
</feature>
<gene>
    <name evidence="5" type="ORF">PF004_g24737</name>
</gene>
<dbReference type="EMBL" id="QXGC01002879">
    <property type="protein sequence ID" value="KAE9180794.1"/>
    <property type="molecule type" value="Genomic_DNA"/>
</dbReference>
<dbReference type="Pfam" id="PF13359">
    <property type="entry name" value="DDE_Tnp_4"/>
    <property type="match status" value="1"/>
</dbReference>
<evidence type="ECO:0000256" key="2">
    <source>
        <dbReference type="ARBA" id="ARBA00022723"/>
    </source>
</evidence>
<evidence type="ECO:0000313" key="5">
    <source>
        <dbReference type="EMBL" id="KAE9180794.1"/>
    </source>
</evidence>
<protein>
    <recommendedName>
        <fullName evidence="4">DDE Tnp4 domain-containing protein</fullName>
    </recommendedName>
</protein>
<keyword evidence="2" id="KW-0479">Metal-binding</keyword>
<proteinExistence type="predicted"/>
<dbReference type="Proteomes" id="UP000476176">
    <property type="component" value="Unassembled WGS sequence"/>
</dbReference>
<dbReference type="AlphaFoldDB" id="A0A6G0MTB8"/>
<comment type="caution">
    <text evidence="5">The sequence shown here is derived from an EMBL/GenBank/DDBJ whole genome shotgun (WGS) entry which is preliminary data.</text>
</comment>
<comment type="cofactor">
    <cofactor evidence="1">
        <name>a divalent metal cation</name>
        <dbReference type="ChEBI" id="CHEBI:60240"/>
    </cofactor>
</comment>
<feature type="region of interest" description="Disordered" evidence="3">
    <location>
        <begin position="382"/>
        <end position="416"/>
    </location>
</feature>
<reference evidence="5 6" key="1">
    <citation type="submission" date="2018-09" db="EMBL/GenBank/DDBJ databases">
        <title>Genomic investigation of the strawberry pathogen Phytophthora fragariae indicates pathogenicity is determined by transcriptional variation in three key races.</title>
        <authorList>
            <person name="Adams T.M."/>
            <person name="Armitage A.D."/>
            <person name="Sobczyk M.K."/>
            <person name="Bates H.J."/>
            <person name="Dunwell J.M."/>
            <person name="Nellist C.F."/>
            <person name="Harrison R.J."/>
        </authorList>
    </citation>
    <scope>NUCLEOTIDE SEQUENCE [LARGE SCALE GENOMIC DNA]</scope>
    <source>
        <strain evidence="5 6">BC-23</strain>
    </source>
</reference>
<sequence>MPSTPTQVIDRLTCQWDDEAANLVTSHENFGEVARHVEEEASDAESPILAEYTAAGGGDETLKAMTNFSAPELDALWALVEPAVTIAWTQGRGRKPSISGGKDALFVTLTVLKHFDTWQKHAIDFNIGMSTLEKMVHRGIRTIEPVLYPQLVARVTMAKQMGSGNAFSNYPHALYATDVKFQPAYRPSGRFTEKVYFSAKHKLYGFKVECSVAPPGLAVDVSDNSPGSCSDVTMMLDRMTVHRQMLRKEDTSGPEMGGEPTQFPDMWAVLVDKGYQGAGRVLRTIQPKKKPRGGTLDRDDLAWNRAVSSDRVLVENSFGRMCMIWKATNATFKWNENRFDSVGRLCTALTNFHVGLMPLRARDSDHYDMVLAKYQSMGDRVRTQRARAQRHYRMRQQLRSPSAPYTTRPSASQRET</sequence>
<name>A0A6G0MTB8_9STRA</name>
<accession>A0A6G0MTB8</accession>
<dbReference type="InterPro" id="IPR027806">
    <property type="entry name" value="HARBI1_dom"/>
</dbReference>
<evidence type="ECO:0000259" key="4">
    <source>
        <dbReference type="Pfam" id="PF13359"/>
    </source>
</evidence>
<dbReference type="GO" id="GO:0046872">
    <property type="term" value="F:metal ion binding"/>
    <property type="evidence" value="ECO:0007669"/>
    <property type="project" value="UniProtKB-KW"/>
</dbReference>
<feature type="domain" description="DDE Tnp4" evidence="4">
    <location>
        <begin position="186"/>
        <end position="351"/>
    </location>
</feature>
<feature type="compositionally biased region" description="Polar residues" evidence="3">
    <location>
        <begin position="397"/>
        <end position="416"/>
    </location>
</feature>
<evidence type="ECO:0000256" key="1">
    <source>
        <dbReference type="ARBA" id="ARBA00001968"/>
    </source>
</evidence>